<reference evidence="2 3" key="1">
    <citation type="submission" date="2014-04" db="EMBL/GenBank/DDBJ databases">
        <title>Evolutionary Origins and Diversification of the Mycorrhizal Mutualists.</title>
        <authorList>
            <consortium name="DOE Joint Genome Institute"/>
            <consortium name="Mycorrhizal Genomics Consortium"/>
            <person name="Kohler A."/>
            <person name="Kuo A."/>
            <person name="Nagy L.G."/>
            <person name="Floudas D."/>
            <person name="Copeland A."/>
            <person name="Barry K.W."/>
            <person name="Cichocki N."/>
            <person name="Veneault-Fourrey C."/>
            <person name="LaButti K."/>
            <person name="Lindquist E.A."/>
            <person name="Lipzen A."/>
            <person name="Lundell T."/>
            <person name="Morin E."/>
            <person name="Murat C."/>
            <person name="Riley R."/>
            <person name="Ohm R."/>
            <person name="Sun H."/>
            <person name="Tunlid A."/>
            <person name="Henrissat B."/>
            <person name="Grigoriev I.V."/>
            <person name="Hibbett D.S."/>
            <person name="Martin F."/>
        </authorList>
    </citation>
    <scope>NUCLEOTIDE SEQUENCE [LARGE SCALE GENOMIC DNA]</scope>
    <source>
        <strain evidence="2 3">Koide BX008</strain>
    </source>
</reference>
<dbReference type="InParanoid" id="A0A0C2T382"/>
<dbReference type="HOGENOM" id="CLU_1948307_0_0_1"/>
<proteinExistence type="predicted"/>
<dbReference type="AlphaFoldDB" id="A0A0C2T382"/>
<sequence length="129" mass="13946">MARAISHQRQTTNTRKRVIGAAPKVCPAHAPSTLTVAAVAASDITDTRADFSNYGAPIKVFAPGVNVQVHTVDRTEVTTLPIPSLVLLWWLPYLWPRGILHCLARKPSAGGHNNQSSSAGHSGRCERSW</sequence>
<dbReference type="Proteomes" id="UP000054549">
    <property type="component" value="Unassembled WGS sequence"/>
</dbReference>
<keyword evidence="3" id="KW-1185">Reference proteome</keyword>
<evidence type="ECO:0000313" key="2">
    <source>
        <dbReference type="EMBL" id="KIL60954.1"/>
    </source>
</evidence>
<dbReference type="SUPFAM" id="SSF52743">
    <property type="entry name" value="Subtilisin-like"/>
    <property type="match status" value="1"/>
</dbReference>
<protein>
    <submittedName>
        <fullName evidence="2">Uncharacterized protein</fullName>
    </submittedName>
</protein>
<dbReference type="OrthoDB" id="3008536at2759"/>
<evidence type="ECO:0000313" key="3">
    <source>
        <dbReference type="Proteomes" id="UP000054549"/>
    </source>
</evidence>
<dbReference type="GO" id="GO:0004252">
    <property type="term" value="F:serine-type endopeptidase activity"/>
    <property type="evidence" value="ECO:0007669"/>
    <property type="project" value="InterPro"/>
</dbReference>
<evidence type="ECO:0000256" key="1">
    <source>
        <dbReference type="SAM" id="MobiDB-lite"/>
    </source>
</evidence>
<name>A0A0C2T382_AMAMK</name>
<feature type="compositionally biased region" description="Polar residues" evidence="1">
    <location>
        <begin position="111"/>
        <end position="120"/>
    </location>
</feature>
<dbReference type="EMBL" id="KN818290">
    <property type="protein sequence ID" value="KIL60954.1"/>
    <property type="molecule type" value="Genomic_DNA"/>
</dbReference>
<dbReference type="GO" id="GO:0006508">
    <property type="term" value="P:proteolysis"/>
    <property type="evidence" value="ECO:0007669"/>
    <property type="project" value="InterPro"/>
</dbReference>
<feature type="region of interest" description="Disordered" evidence="1">
    <location>
        <begin position="110"/>
        <end position="129"/>
    </location>
</feature>
<accession>A0A0C2T382</accession>
<dbReference type="Gene3D" id="3.40.50.200">
    <property type="entry name" value="Peptidase S8/S53 domain"/>
    <property type="match status" value="1"/>
</dbReference>
<dbReference type="InterPro" id="IPR036852">
    <property type="entry name" value="Peptidase_S8/S53_dom_sf"/>
</dbReference>
<gene>
    <name evidence="2" type="ORF">M378DRAFT_167462</name>
</gene>
<organism evidence="2 3">
    <name type="scientific">Amanita muscaria (strain Koide BX008)</name>
    <dbReference type="NCBI Taxonomy" id="946122"/>
    <lineage>
        <taxon>Eukaryota</taxon>
        <taxon>Fungi</taxon>
        <taxon>Dikarya</taxon>
        <taxon>Basidiomycota</taxon>
        <taxon>Agaricomycotina</taxon>
        <taxon>Agaricomycetes</taxon>
        <taxon>Agaricomycetidae</taxon>
        <taxon>Agaricales</taxon>
        <taxon>Pluteineae</taxon>
        <taxon>Amanitaceae</taxon>
        <taxon>Amanita</taxon>
    </lineage>
</organism>